<organism evidence="1">
    <name type="scientific">Lygus hesperus</name>
    <name type="common">Western plant bug</name>
    <dbReference type="NCBI Taxonomy" id="30085"/>
    <lineage>
        <taxon>Eukaryota</taxon>
        <taxon>Metazoa</taxon>
        <taxon>Ecdysozoa</taxon>
        <taxon>Arthropoda</taxon>
        <taxon>Hexapoda</taxon>
        <taxon>Insecta</taxon>
        <taxon>Pterygota</taxon>
        <taxon>Neoptera</taxon>
        <taxon>Paraneoptera</taxon>
        <taxon>Hemiptera</taxon>
        <taxon>Heteroptera</taxon>
        <taxon>Panheteroptera</taxon>
        <taxon>Cimicomorpha</taxon>
        <taxon>Miridae</taxon>
        <taxon>Mirini</taxon>
        <taxon>Lygus</taxon>
    </lineage>
</organism>
<protein>
    <submittedName>
        <fullName evidence="1">Immediate-early protein IE-G</fullName>
    </submittedName>
</protein>
<name>A0A0A9YUV7_LYGHE</name>
<sequence length="113" mass="12650">MYFSREVTEANLPPCSFQPPHLFGESWSFPLGSSCFCTHFQGVIPPLPFFGMAKTSCGALSKNIPNLLKLRTYLSSPMPPTEQLRMRELGALLRFMEGILESTPCIACPTRFM</sequence>
<gene>
    <name evidence="1" type="primary">14</name>
    <name evidence="1" type="ORF">CM83_5369</name>
</gene>
<evidence type="ECO:0000313" key="1">
    <source>
        <dbReference type="EMBL" id="JAG35969.1"/>
    </source>
</evidence>
<reference evidence="1" key="1">
    <citation type="journal article" date="2014" name="PLoS ONE">
        <title>Transcriptome-Based Identification of ABC Transporters in the Western Tarnished Plant Bug Lygus hesperus.</title>
        <authorList>
            <person name="Hull J.J."/>
            <person name="Chaney K."/>
            <person name="Geib S.M."/>
            <person name="Fabrick J.A."/>
            <person name="Brent C.S."/>
            <person name="Walsh D."/>
            <person name="Lavine L.C."/>
        </authorList>
    </citation>
    <scope>NUCLEOTIDE SEQUENCE</scope>
</reference>
<accession>A0A0A9YUV7</accession>
<reference evidence="1" key="2">
    <citation type="submission" date="2014-07" db="EMBL/GenBank/DDBJ databases">
        <authorList>
            <person name="Hull J."/>
        </authorList>
    </citation>
    <scope>NUCLEOTIDE SEQUENCE</scope>
</reference>
<dbReference type="EMBL" id="GBHO01007635">
    <property type="protein sequence ID" value="JAG35969.1"/>
    <property type="molecule type" value="Transcribed_RNA"/>
</dbReference>
<dbReference type="AlphaFoldDB" id="A0A0A9YUV7"/>
<proteinExistence type="predicted"/>